<keyword evidence="1" id="KW-0472">Membrane</keyword>
<dbReference type="Pfam" id="PF24664">
    <property type="entry name" value="Monjiviricetes_fusion"/>
    <property type="match status" value="1"/>
</dbReference>
<keyword evidence="4" id="KW-1185">Reference proteome</keyword>
<dbReference type="AlphaFoldDB" id="A0A226D8X5"/>
<keyword evidence="1" id="KW-0812">Transmembrane</keyword>
<proteinExistence type="predicted"/>
<evidence type="ECO:0000313" key="4">
    <source>
        <dbReference type="Proteomes" id="UP000198287"/>
    </source>
</evidence>
<feature type="transmembrane region" description="Helical" evidence="1">
    <location>
        <begin position="550"/>
        <end position="568"/>
    </location>
</feature>
<keyword evidence="1" id="KW-1133">Transmembrane helix</keyword>
<gene>
    <name evidence="3" type="ORF">Fcan01_23646</name>
</gene>
<name>A0A226D8X5_FOLCA</name>
<organism evidence="3 4">
    <name type="scientific">Folsomia candida</name>
    <name type="common">Springtail</name>
    <dbReference type="NCBI Taxonomy" id="158441"/>
    <lineage>
        <taxon>Eukaryota</taxon>
        <taxon>Metazoa</taxon>
        <taxon>Ecdysozoa</taxon>
        <taxon>Arthropoda</taxon>
        <taxon>Hexapoda</taxon>
        <taxon>Collembola</taxon>
        <taxon>Entomobryomorpha</taxon>
        <taxon>Isotomoidea</taxon>
        <taxon>Isotomidae</taxon>
        <taxon>Proisotominae</taxon>
        <taxon>Folsomia</taxon>
    </lineage>
</organism>
<feature type="signal peptide" evidence="2">
    <location>
        <begin position="1"/>
        <end position="19"/>
    </location>
</feature>
<evidence type="ECO:0000256" key="2">
    <source>
        <dbReference type="SAM" id="SignalP"/>
    </source>
</evidence>
<protein>
    <submittedName>
        <fullName evidence="3">Envelope glycoprotein B</fullName>
    </submittedName>
</protein>
<keyword evidence="3" id="KW-0946">Virion</keyword>
<evidence type="ECO:0000313" key="3">
    <source>
        <dbReference type="EMBL" id="OXA41593.1"/>
    </source>
</evidence>
<dbReference type="EMBL" id="LNIX01000029">
    <property type="protein sequence ID" value="OXA41593.1"/>
    <property type="molecule type" value="Genomic_DNA"/>
</dbReference>
<keyword evidence="2" id="KW-0732">Signal</keyword>
<dbReference type="SUPFAM" id="SSF161008">
    <property type="entry name" value="Viral glycoprotein ectodomain-like"/>
    <property type="match status" value="1"/>
</dbReference>
<dbReference type="Proteomes" id="UP000198287">
    <property type="component" value="Unassembled WGS sequence"/>
</dbReference>
<accession>A0A226D8X5</accession>
<evidence type="ECO:0000256" key="1">
    <source>
        <dbReference type="SAM" id="Phobius"/>
    </source>
</evidence>
<comment type="caution">
    <text evidence="3">The sequence shown here is derived from an EMBL/GenBank/DDBJ whole genome shotgun (WGS) entry which is preliminary data.</text>
</comment>
<feature type="chain" id="PRO_5012081776" evidence="2">
    <location>
        <begin position="20"/>
        <end position="661"/>
    </location>
</feature>
<sequence length="661" mass="76317">MTNLIRLGILCFIINNVTAEVPIQDYFLNMDRKEVPLILCNGFSEGVLWRLPPKIECPLLNVTKPSKVIEFTFWWQDITKQLISAYECYKETNYDRRSFFFFGTYSSDKWSTREAVSVHDCHNMVFKDKAPNGQPLKAFADGHFWTNNEHTVPDYSWPKTTEVLTVNYHYTAMKISINNKDDTIITMTKVTDSCKANQGHCTTSEGILIWIPSQVDYCRLAEGETTKCVMTDTRISCPGVNLAISNPYSTRVCKRTVGYSDQGLPFTPTEKGQVEFLTVVSETLRRAVRGTERLKRSEMPELQEPKFKSSEQINGELQYLYDVLRDDVTYALQTIHRDTCRSQQLDLEMLRAMAETGSSSITVRALTRDGRYRSNLRGDLVSVTKCVEIWEYMFLRQTNCTLEYPVVYMYQHVQSQGWLQGLSHEILDKPTFSACPPPIWLFDMGSQVIQLSNHSLPASNIPYLPSPRETDSQYIIRDLAFDQAGVYSVSDISGESTLINLMQQLQQKTRIDEMIRLKQNGQSFNSEQLRLARLLQDITWDPISKYKNTAIFFITLSAFLILTFFLITQNRHFIGRKFPKLRKLFLLGKYFNDKKYDSYIELDTTEMKKDPTYSEIIENKNLDNLNQITIETNATTSNASAPSYPSRQVAKEIHYLRKIDF</sequence>
<keyword evidence="3" id="KW-0261">Viral envelope protein</keyword>
<reference evidence="3 4" key="1">
    <citation type="submission" date="2015-12" db="EMBL/GenBank/DDBJ databases">
        <title>The genome of Folsomia candida.</title>
        <authorList>
            <person name="Faddeeva A."/>
            <person name="Derks M.F."/>
            <person name="Anvar Y."/>
            <person name="Smit S."/>
            <person name="Van Straalen N."/>
            <person name="Roelofs D."/>
        </authorList>
    </citation>
    <scope>NUCLEOTIDE SEQUENCE [LARGE SCALE GENOMIC DNA]</scope>
    <source>
        <strain evidence="3 4">VU population</strain>
        <tissue evidence="3">Whole body</tissue>
    </source>
</reference>
<dbReference type="Gene3D" id="1.20.5.1890">
    <property type="match status" value="1"/>
</dbReference>